<gene>
    <name evidence="4" type="ORF">JMM60_06720</name>
</gene>
<keyword evidence="3" id="KW-0574">Periplasm</keyword>
<sequence length="358" mass="38548">MGPERSAGRPTGKLAGKLAGAFAAATAAIWTAGAALAQDYTFKLHHFLPATSPTQTETLEPWARAVEARSGGRVRIEIYPSMTLGGRPPELVTQARDGVVDLIWVVNGYTPGLFPRTEVMELPNVYVNDPGAANLALADLFETDLKPDYKGLEVMFLHVHAGNGLALRGPEIHAPADLAGKKMRIPSRTGAWVLEALGAVPVAMPVPELPQALQKGVVDGALVPFEIVPALKLQDQTDRLVEGDRHTRFGTTTFQMSMNKARWDSLPPEIQAAFREASGPEWLAELGRIWRGTEETGVAITTAAGRSHQVLSPEETEGFRTALAPVVQRWIEDAERRGIDGAALVARARAAIAAHESR</sequence>
<organism evidence="4 5">
    <name type="scientific">Rhodovulum sulfidophilum</name>
    <name type="common">Rhodobacter sulfidophilus</name>
    <dbReference type="NCBI Taxonomy" id="35806"/>
    <lineage>
        <taxon>Bacteria</taxon>
        <taxon>Pseudomonadati</taxon>
        <taxon>Pseudomonadota</taxon>
        <taxon>Alphaproteobacteria</taxon>
        <taxon>Rhodobacterales</taxon>
        <taxon>Paracoccaceae</taxon>
        <taxon>Rhodovulum</taxon>
    </lineage>
</organism>
<evidence type="ECO:0000256" key="1">
    <source>
        <dbReference type="ARBA" id="ARBA00004418"/>
    </source>
</evidence>
<keyword evidence="2" id="KW-0732">Signal</keyword>
<evidence type="ECO:0000313" key="5">
    <source>
        <dbReference type="Proteomes" id="UP000604473"/>
    </source>
</evidence>
<dbReference type="PANTHER" id="PTHR33376">
    <property type="match status" value="1"/>
</dbReference>
<evidence type="ECO:0000313" key="4">
    <source>
        <dbReference type="EMBL" id="MBL3608499.1"/>
    </source>
</evidence>
<comment type="subcellular location">
    <subcellularLocation>
        <location evidence="1">Periplasm</location>
    </subcellularLocation>
</comment>
<accession>A0ABS1RU39</accession>
<proteinExistence type="predicted"/>
<protein>
    <submittedName>
        <fullName evidence="4">TRAP transporter substrate-binding protein</fullName>
    </submittedName>
</protein>
<dbReference type="InterPro" id="IPR038404">
    <property type="entry name" value="TRAP_DctP_sf"/>
</dbReference>
<dbReference type="Gene3D" id="3.40.190.170">
    <property type="entry name" value="Bacterial extracellular solute-binding protein, family 7"/>
    <property type="match status" value="1"/>
</dbReference>
<dbReference type="RefSeq" id="WP_202248202.1">
    <property type="nucleotide sequence ID" value="NZ_JAESJJ010000005.1"/>
</dbReference>
<dbReference type="Pfam" id="PF03480">
    <property type="entry name" value="DctP"/>
    <property type="match status" value="1"/>
</dbReference>
<evidence type="ECO:0000256" key="2">
    <source>
        <dbReference type="ARBA" id="ARBA00022729"/>
    </source>
</evidence>
<dbReference type="Proteomes" id="UP000604473">
    <property type="component" value="Unassembled WGS sequence"/>
</dbReference>
<dbReference type="CDD" id="cd13665">
    <property type="entry name" value="PBP2_TRAP_Dctp3_4"/>
    <property type="match status" value="1"/>
</dbReference>
<evidence type="ECO:0000256" key="3">
    <source>
        <dbReference type="ARBA" id="ARBA00022764"/>
    </source>
</evidence>
<dbReference type="EMBL" id="JAESJJ010000005">
    <property type="protein sequence ID" value="MBL3608499.1"/>
    <property type="molecule type" value="Genomic_DNA"/>
</dbReference>
<comment type="caution">
    <text evidence="4">The sequence shown here is derived from an EMBL/GenBank/DDBJ whole genome shotgun (WGS) entry which is preliminary data.</text>
</comment>
<dbReference type="NCBIfam" id="NF037995">
    <property type="entry name" value="TRAP_S1"/>
    <property type="match status" value="1"/>
</dbReference>
<reference evidence="4 5" key="1">
    <citation type="submission" date="2021-01" db="EMBL/GenBank/DDBJ databases">
        <title>Draft genomes of Rhodovulum sulfidophilum.</title>
        <authorList>
            <person name="Guzman M.S."/>
        </authorList>
    </citation>
    <scope>NUCLEOTIDE SEQUENCE [LARGE SCALE GENOMIC DNA]</scope>
    <source>
        <strain evidence="4 5">AB35</strain>
    </source>
</reference>
<name>A0ABS1RU39_RHOSU</name>
<dbReference type="PANTHER" id="PTHR33376:SF15">
    <property type="entry name" value="BLL6794 PROTEIN"/>
    <property type="match status" value="1"/>
</dbReference>
<dbReference type="InterPro" id="IPR018389">
    <property type="entry name" value="DctP_fam"/>
</dbReference>
<keyword evidence="5" id="KW-1185">Reference proteome</keyword>
<dbReference type="SUPFAM" id="SSF53850">
    <property type="entry name" value="Periplasmic binding protein-like II"/>
    <property type="match status" value="1"/>
</dbReference>